<feature type="domain" description="DUF4340" evidence="1">
    <location>
        <begin position="44"/>
        <end position="179"/>
    </location>
</feature>
<dbReference type="EMBL" id="BARW01008824">
    <property type="protein sequence ID" value="GAI87515.1"/>
    <property type="molecule type" value="Genomic_DNA"/>
</dbReference>
<feature type="non-terminal residue" evidence="2">
    <location>
        <position position="1"/>
    </location>
</feature>
<accession>X1TIY1</accession>
<name>X1TIY1_9ZZZZ</name>
<reference evidence="2" key="1">
    <citation type="journal article" date="2014" name="Front. Microbiol.">
        <title>High frequency of phylogenetically diverse reductive dehalogenase-homologous genes in deep subseafloor sedimentary metagenomes.</title>
        <authorList>
            <person name="Kawai M."/>
            <person name="Futagami T."/>
            <person name="Toyoda A."/>
            <person name="Takaki Y."/>
            <person name="Nishi S."/>
            <person name="Hori S."/>
            <person name="Arai W."/>
            <person name="Tsubouchi T."/>
            <person name="Morono Y."/>
            <person name="Uchiyama I."/>
            <person name="Ito T."/>
            <person name="Fujiyama A."/>
            <person name="Inagaki F."/>
            <person name="Takami H."/>
        </authorList>
    </citation>
    <scope>NUCLEOTIDE SEQUENCE</scope>
    <source>
        <strain evidence="2">Expedition CK06-06</strain>
    </source>
</reference>
<feature type="domain" description="DUF4340" evidence="1">
    <location>
        <begin position="183"/>
        <end position="284"/>
    </location>
</feature>
<sequence length="289" mass="32076">AETPLLPDFNRNQRDLVAAVELSGEEGSLKLVKNEESWVLPGGAREYPASQSRIDAFFNFLAETKRTRVVTDNPQAWPDFGVGDEARRRIRLFDGAGNILTDIIVGKAAAGGGNDYVRLGDSNDVVLSNRSFDYYLNVEDKFWSYLRIFPEDLEGQSLMRISVDSPGPLHYTLVLDAEQQNLWRVAGQPQLPLDNAEVDLLANNLADLEGTEFAAAVDRAEAGLTDPTARILLSTQDDKDFRLLIGGAAGEDQLYVALEDGPYIYKVSEWRLKGILKPVDDLLEEQSQE</sequence>
<gene>
    <name evidence="2" type="ORF">S12H4_17953</name>
</gene>
<evidence type="ECO:0000313" key="2">
    <source>
        <dbReference type="EMBL" id="GAI87515.1"/>
    </source>
</evidence>
<evidence type="ECO:0000259" key="1">
    <source>
        <dbReference type="Pfam" id="PF14238"/>
    </source>
</evidence>
<dbReference type="InterPro" id="IPR025641">
    <property type="entry name" value="DUF4340"/>
</dbReference>
<comment type="caution">
    <text evidence="2">The sequence shown here is derived from an EMBL/GenBank/DDBJ whole genome shotgun (WGS) entry which is preliminary data.</text>
</comment>
<proteinExistence type="predicted"/>
<dbReference type="Pfam" id="PF14238">
    <property type="entry name" value="DUF4340"/>
    <property type="match status" value="2"/>
</dbReference>
<organism evidence="2">
    <name type="scientific">marine sediment metagenome</name>
    <dbReference type="NCBI Taxonomy" id="412755"/>
    <lineage>
        <taxon>unclassified sequences</taxon>
        <taxon>metagenomes</taxon>
        <taxon>ecological metagenomes</taxon>
    </lineage>
</organism>
<protein>
    <recommendedName>
        <fullName evidence="1">DUF4340 domain-containing protein</fullName>
    </recommendedName>
</protein>
<dbReference type="AlphaFoldDB" id="X1TIY1"/>